<accession>A0A4D9DMZ6</accession>
<dbReference type="AlphaFoldDB" id="A0A4D9DMZ6"/>
<dbReference type="EMBL" id="QXTE01000697">
    <property type="protein sequence ID" value="TFJ96333.1"/>
    <property type="molecule type" value="Genomic_DNA"/>
</dbReference>
<evidence type="ECO:0000256" key="1">
    <source>
        <dbReference type="SAM" id="Phobius"/>
    </source>
</evidence>
<dbReference type="Gene3D" id="2.60.40.10">
    <property type="entry name" value="Immunoglobulins"/>
    <property type="match status" value="1"/>
</dbReference>
<proteinExistence type="predicted"/>
<sequence>MSPQRGDVYTCQVEHVSLRDPLTMHWMAQSDSARSNMLAGVGAFMLGLIFLPPGLLTYPKTKKGEWLWDGASGPGNESPMGS</sequence>
<name>A0A4D9DMZ6_9SAUR</name>
<reference evidence="2 3" key="2">
    <citation type="submission" date="2019-04" db="EMBL/GenBank/DDBJ databases">
        <title>The genome sequence of big-headed turtle.</title>
        <authorList>
            <person name="Gong S."/>
        </authorList>
    </citation>
    <scope>NUCLEOTIDE SEQUENCE [LARGE SCALE GENOMIC DNA]</scope>
    <source>
        <strain evidence="2">DO16091913</strain>
        <tissue evidence="2">Muscle</tissue>
    </source>
</reference>
<dbReference type="InterPro" id="IPR036179">
    <property type="entry name" value="Ig-like_dom_sf"/>
</dbReference>
<dbReference type="SUPFAM" id="SSF48726">
    <property type="entry name" value="Immunoglobulin"/>
    <property type="match status" value="1"/>
</dbReference>
<gene>
    <name evidence="2" type="ORF">DR999_PMT21884</name>
</gene>
<keyword evidence="2" id="KW-0067">ATP-binding</keyword>
<keyword evidence="2" id="KW-0347">Helicase</keyword>
<protein>
    <submittedName>
        <fullName evidence="2">RNA helicase</fullName>
    </submittedName>
</protein>
<reference evidence="2 3" key="1">
    <citation type="submission" date="2019-04" db="EMBL/GenBank/DDBJ databases">
        <title>Draft genome of the big-headed turtle Platysternon megacephalum.</title>
        <authorList>
            <person name="Gong S."/>
        </authorList>
    </citation>
    <scope>NUCLEOTIDE SEQUENCE [LARGE SCALE GENOMIC DNA]</scope>
    <source>
        <strain evidence="2">DO16091913</strain>
        <tissue evidence="2">Muscle</tissue>
    </source>
</reference>
<feature type="transmembrane region" description="Helical" evidence="1">
    <location>
        <begin position="37"/>
        <end position="58"/>
    </location>
</feature>
<keyword evidence="2" id="KW-0378">Hydrolase</keyword>
<organism evidence="2 3">
    <name type="scientific">Platysternon megacephalum</name>
    <name type="common">big-headed turtle</name>
    <dbReference type="NCBI Taxonomy" id="55544"/>
    <lineage>
        <taxon>Eukaryota</taxon>
        <taxon>Metazoa</taxon>
        <taxon>Chordata</taxon>
        <taxon>Craniata</taxon>
        <taxon>Vertebrata</taxon>
        <taxon>Euteleostomi</taxon>
        <taxon>Archelosauria</taxon>
        <taxon>Testudinata</taxon>
        <taxon>Testudines</taxon>
        <taxon>Cryptodira</taxon>
        <taxon>Durocryptodira</taxon>
        <taxon>Testudinoidea</taxon>
        <taxon>Platysternidae</taxon>
        <taxon>Platysternon</taxon>
    </lineage>
</organism>
<dbReference type="PROSITE" id="PS00290">
    <property type="entry name" value="IG_MHC"/>
    <property type="match status" value="1"/>
</dbReference>
<evidence type="ECO:0000313" key="2">
    <source>
        <dbReference type="EMBL" id="TFJ96333.1"/>
    </source>
</evidence>
<keyword evidence="1" id="KW-0472">Membrane</keyword>
<dbReference type="OrthoDB" id="9038477at2759"/>
<dbReference type="InterPro" id="IPR013783">
    <property type="entry name" value="Ig-like_fold"/>
</dbReference>
<dbReference type="InterPro" id="IPR003006">
    <property type="entry name" value="Ig/MHC_CS"/>
</dbReference>
<keyword evidence="1" id="KW-1133">Transmembrane helix</keyword>
<dbReference type="GO" id="GO:0004386">
    <property type="term" value="F:helicase activity"/>
    <property type="evidence" value="ECO:0007669"/>
    <property type="project" value="UniProtKB-KW"/>
</dbReference>
<evidence type="ECO:0000313" key="3">
    <source>
        <dbReference type="Proteomes" id="UP000297703"/>
    </source>
</evidence>
<comment type="caution">
    <text evidence="2">The sequence shown here is derived from an EMBL/GenBank/DDBJ whole genome shotgun (WGS) entry which is preliminary data.</text>
</comment>
<keyword evidence="3" id="KW-1185">Reference proteome</keyword>
<dbReference type="STRING" id="55544.A0A4D9DMZ6"/>
<dbReference type="Proteomes" id="UP000297703">
    <property type="component" value="Unassembled WGS sequence"/>
</dbReference>
<keyword evidence="2" id="KW-0547">Nucleotide-binding</keyword>
<keyword evidence="1" id="KW-0812">Transmembrane</keyword>